<sequence length="184" mass="20369">MKLFCSSTASTAVNSTMDHHHRSTVRKSTKRNSSVRRKIQLRLPCSSMLPINPLPHWDVRRKGSVTDFNFCNSKNFSGSSSSTMYLLGDAPFIDLVSGFDQIPSHKPTLQNHVVLRVSLHCKACEGKVRKHISKMEGVTSFSIDMEAKKVTVIGDVTPLEVLASVSKVKNAQLWQSPKSSLPST</sequence>
<dbReference type="InterPro" id="IPR006121">
    <property type="entry name" value="HMA_dom"/>
</dbReference>
<evidence type="ECO:0000256" key="1">
    <source>
        <dbReference type="SAM" id="MobiDB-lite"/>
    </source>
</evidence>
<dbReference type="SUPFAM" id="SSF55008">
    <property type="entry name" value="HMA, heavy metal-associated domain"/>
    <property type="match status" value="1"/>
</dbReference>
<keyword evidence="4" id="KW-1185">Reference proteome</keyword>
<protein>
    <submittedName>
        <fullName evidence="3">Copper chaperone</fullName>
    </submittedName>
</protein>
<dbReference type="Gene3D" id="3.30.70.100">
    <property type="match status" value="1"/>
</dbReference>
<dbReference type="GO" id="GO:0046872">
    <property type="term" value="F:metal ion binding"/>
    <property type="evidence" value="ECO:0007669"/>
    <property type="project" value="InterPro"/>
</dbReference>
<organism evidence="3 4">
    <name type="scientific">Vigna unguiculata</name>
    <name type="common">Cowpea</name>
    <dbReference type="NCBI Taxonomy" id="3917"/>
    <lineage>
        <taxon>Eukaryota</taxon>
        <taxon>Viridiplantae</taxon>
        <taxon>Streptophyta</taxon>
        <taxon>Embryophyta</taxon>
        <taxon>Tracheophyta</taxon>
        <taxon>Spermatophyta</taxon>
        <taxon>Magnoliopsida</taxon>
        <taxon>eudicotyledons</taxon>
        <taxon>Gunneridae</taxon>
        <taxon>Pentapetalae</taxon>
        <taxon>rosids</taxon>
        <taxon>fabids</taxon>
        <taxon>Fabales</taxon>
        <taxon>Fabaceae</taxon>
        <taxon>Papilionoideae</taxon>
        <taxon>50 kb inversion clade</taxon>
        <taxon>NPAAA clade</taxon>
        <taxon>indigoferoid/millettioid clade</taxon>
        <taxon>Phaseoleae</taxon>
        <taxon>Vigna</taxon>
    </lineage>
</organism>
<evidence type="ECO:0000259" key="2">
    <source>
        <dbReference type="PROSITE" id="PS50846"/>
    </source>
</evidence>
<gene>
    <name evidence="3" type="ORF">DEO72_LG10g484</name>
</gene>
<evidence type="ECO:0000313" key="3">
    <source>
        <dbReference type="EMBL" id="QCE09265.1"/>
    </source>
</evidence>
<dbReference type="PROSITE" id="PS50846">
    <property type="entry name" value="HMA_2"/>
    <property type="match status" value="1"/>
</dbReference>
<dbReference type="PANTHER" id="PTHR46119:SF12">
    <property type="entry name" value="PROTEIN SODIUM POTASSIUM ROOT DEFECTIVE 3"/>
    <property type="match status" value="1"/>
</dbReference>
<feature type="domain" description="HMA" evidence="2">
    <location>
        <begin position="110"/>
        <end position="176"/>
    </location>
</feature>
<feature type="region of interest" description="Disordered" evidence="1">
    <location>
        <begin position="15"/>
        <end position="35"/>
    </location>
</feature>
<dbReference type="Pfam" id="PF00403">
    <property type="entry name" value="HMA"/>
    <property type="match status" value="1"/>
</dbReference>
<proteinExistence type="predicted"/>
<dbReference type="InterPro" id="IPR036163">
    <property type="entry name" value="HMA_dom_sf"/>
</dbReference>
<dbReference type="OrthoDB" id="689350at2759"/>
<dbReference type="PANTHER" id="PTHR46119">
    <property type="entry name" value="OS08G0405700 PROTEIN"/>
    <property type="match status" value="1"/>
</dbReference>
<evidence type="ECO:0000313" key="4">
    <source>
        <dbReference type="Proteomes" id="UP000501690"/>
    </source>
</evidence>
<dbReference type="InterPro" id="IPR044526">
    <property type="entry name" value="NAKR1-3"/>
</dbReference>
<dbReference type="AlphaFoldDB" id="A0A4D6NAX8"/>
<dbReference type="Proteomes" id="UP000501690">
    <property type="component" value="Linkage Group LG10"/>
</dbReference>
<accession>A0A4D6NAX8</accession>
<dbReference type="CDD" id="cd00371">
    <property type="entry name" value="HMA"/>
    <property type="match status" value="1"/>
</dbReference>
<dbReference type="EMBL" id="CP039354">
    <property type="protein sequence ID" value="QCE09265.1"/>
    <property type="molecule type" value="Genomic_DNA"/>
</dbReference>
<dbReference type="Gramene" id="Vigun05g254600.1.v1.2">
    <property type="protein sequence ID" value="Vigun05g254600.1.v1.2"/>
    <property type="gene ID" value="Vigun05g254600.v1.2"/>
</dbReference>
<reference evidence="3 4" key="1">
    <citation type="submission" date="2019-04" db="EMBL/GenBank/DDBJ databases">
        <title>An improved genome assembly and genetic linkage map for asparagus bean, Vigna unguiculata ssp. sesquipedialis.</title>
        <authorList>
            <person name="Xia Q."/>
            <person name="Zhang R."/>
            <person name="Dong Y."/>
        </authorList>
    </citation>
    <scope>NUCLEOTIDE SEQUENCE [LARGE SCALE GENOMIC DNA]</scope>
    <source>
        <tissue evidence="3">Leaf</tissue>
    </source>
</reference>
<feature type="compositionally biased region" description="Basic residues" evidence="1">
    <location>
        <begin position="19"/>
        <end position="35"/>
    </location>
</feature>
<name>A0A4D6NAX8_VIGUN</name>